<name>A0A2H0YT76_9BACT</name>
<reference evidence="2" key="1">
    <citation type="submission" date="2017-09" db="EMBL/GenBank/DDBJ databases">
        <title>Depth-based differentiation of microbial function through sediment-hosted aquifers and enrichment of novel symbionts in the deep terrestrial subsurface.</title>
        <authorList>
            <person name="Probst A.J."/>
            <person name="Ladd B."/>
            <person name="Jarett J.K."/>
            <person name="Geller-Mcgrath D.E."/>
            <person name="Sieber C.M.K."/>
            <person name="Emerson J.B."/>
            <person name="Anantharaman K."/>
            <person name="Thomas B.C."/>
            <person name="Malmstrom R."/>
            <person name="Stieglmeier M."/>
            <person name="Klingl A."/>
            <person name="Woyke T."/>
            <person name="Ryan C.M."/>
            <person name="Banfield J.F."/>
        </authorList>
    </citation>
    <scope>NUCLEOTIDE SEQUENCE [LARGE SCALE GENOMIC DNA]</scope>
</reference>
<proteinExistence type="predicted"/>
<accession>A0A2H0YT76</accession>
<sequence>MDVIGAKRSIIMAVINDHRGQLEQMRPSNKELKRSLNVTGFHRGDDDPQAYSTAAVAAQATHREKTILKNIGELNELATQLKNNNGHIGEGSLIQMNSGGEVAWFFILPCLTGKEYEIPEIDGEITVISPHAEIAKQARSVCKGKQFEINGTTHWVIESF</sequence>
<evidence type="ECO:0000313" key="2">
    <source>
        <dbReference type="Proteomes" id="UP000228711"/>
    </source>
</evidence>
<comment type="caution">
    <text evidence="1">The sequence shown here is derived from an EMBL/GenBank/DDBJ whole genome shotgun (WGS) entry which is preliminary data.</text>
</comment>
<evidence type="ECO:0008006" key="3">
    <source>
        <dbReference type="Google" id="ProtNLM"/>
    </source>
</evidence>
<organism evidence="1 2">
    <name type="scientific">Candidatus Kerfeldbacteria bacterium CG08_land_8_20_14_0_20_42_7</name>
    <dbReference type="NCBI Taxonomy" id="2014245"/>
    <lineage>
        <taxon>Bacteria</taxon>
        <taxon>Candidatus Kerfeldiibacteriota</taxon>
    </lineage>
</organism>
<dbReference type="Proteomes" id="UP000228711">
    <property type="component" value="Unassembled WGS sequence"/>
</dbReference>
<dbReference type="EMBL" id="PEXV01000064">
    <property type="protein sequence ID" value="PIS41687.1"/>
    <property type="molecule type" value="Genomic_DNA"/>
</dbReference>
<protein>
    <recommendedName>
        <fullName evidence="3">Transcription elongation factor GreA/GreB C-terminal domain-containing protein</fullName>
    </recommendedName>
</protein>
<evidence type="ECO:0000313" key="1">
    <source>
        <dbReference type="EMBL" id="PIS41687.1"/>
    </source>
</evidence>
<gene>
    <name evidence="1" type="ORF">COT25_01730</name>
</gene>
<dbReference type="AlphaFoldDB" id="A0A2H0YT76"/>